<dbReference type="AlphaFoldDB" id="A0A521CFX8"/>
<gene>
    <name evidence="1" type="ORF">SAMN06265173_106129</name>
</gene>
<keyword evidence="2" id="KW-1185">Reference proteome</keyword>
<sequence>MTIWWLNNIARANFEREELAKLAEQSDWMKSLSVTLGDGNLAAEFDIEHGAAVYELVLT</sequence>
<dbReference type="RefSeq" id="WP_142492751.1">
    <property type="nucleotide sequence ID" value="NZ_FXTO01000006.1"/>
</dbReference>
<reference evidence="1 2" key="1">
    <citation type="submission" date="2017-05" db="EMBL/GenBank/DDBJ databases">
        <authorList>
            <person name="Varghese N."/>
            <person name="Submissions S."/>
        </authorList>
    </citation>
    <scope>NUCLEOTIDE SEQUENCE [LARGE SCALE GENOMIC DNA]</scope>
    <source>
        <strain evidence="1 2">DSM 29506</strain>
    </source>
</reference>
<protein>
    <submittedName>
        <fullName evidence="1">Uncharacterized protein</fullName>
    </submittedName>
</protein>
<name>A0A521CFX8_9RHOB</name>
<dbReference type="EMBL" id="FXTO01000006">
    <property type="protein sequence ID" value="SMO58347.1"/>
    <property type="molecule type" value="Genomic_DNA"/>
</dbReference>
<evidence type="ECO:0000313" key="2">
    <source>
        <dbReference type="Proteomes" id="UP000316030"/>
    </source>
</evidence>
<proteinExistence type="predicted"/>
<accession>A0A521CFX8</accession>
<dbReference type="OrthoDB" id="7516877at2"/>
<dbReference type="Proteomes" id="UP000316030">
    <property type="component" value="Unassembled WGS sequence"/>
</dbReference>
<organism evidence="1 2">
    <name type="scientific">Thalassovita litoralis</name>
    <dbReference type="NCBI Taxonomy" id="1010611"/>
    <lineage>
        <taxon>Bacteria</taxon>
        <taxon>Pseudomonadati</taxon>
        <taxon>Pseudomonadota</taxon>
        <taxon>Alphaproteobacteria</taxon>
        <taxon>Rhodobacterales</taxon>
        <taxon>Roseobacteraceae</taxon>
        <taxon>Thalassovita</taxon>
    </lineage>
</organism>
<evidence type="ECO:0000313" key="1">
    <source>
        <dbReference type="EMBL" id="SMO58347.1"/>
    </source>
</evidence>